<feature type="region of interest" description="Disordered" evidence="5">
    <location>
        <begin position="268"/>
        <end position="316"/>
    </location>
</feature>
<evidence type="ECO:0000259" key="7">
    <source>
        <dbReference type="Pfam" id="PF22600"/>
    </source>
</evidence>
<feature type="compositionally biased region" description="Acidic residues" evidence="5">
    <location>
        <begin position="268"/>
        <end position="288"/>
    </location>
</feature>
<dbReference type="GO" id="GO:0031123">
    <property type="term" value="P:RNA 3'-end processing"/>
    <property type="evidence" value="ECO:0007669"/>
    <property type="project" value="TreeGrafter"/>
</dbReference>
<keyword evidence="9" id="KW-1185">Reference proteome</keyword>
<keyword evidence="3" id="KW-0479">Metal-binding</keyword>
<dbReference type="GO" id="GO:0043634">
    <property type="term" value="P:polyadenylation-dependent ncRNA catabolic process"/>
    <property type="evidence" value="ECO:0007669"/>
    <property type="project" value="TreeGrafter"/>
</dbReference>
<dbReference type="GO" id="GO:0046872">
    <property type="term" value="F:metal ion binding"/>
    <property type="evidence" value="ECO:0007669"/>
    <property type="project" value="UniProtKB-KW"/>
</dbReference>
<dbReference type="GO" id="GO:0010605">
    <property type="term" value="P:negative regulation of macromolecule metabolic process"/>
    <property type="evidence" value="ECO:0007669"/>
    <property type="project" value="UniProtKB-ARBA"/>
</dbReference>
<dbReference type="CDD" id="cd05402">
    <property type="entry name" value="NT_PAP_TUTase"/>
    <property type="match status" value="1"/>
</dbReference>
<dbReference type="GO" id="GO:0031499">
    <property type="term" value="C:TRAMP complex"/>
    <property type="evidence" value="ECO:0007669"/>
    <property type="project" value="TreeGrafter"/>
</dbReference>
<reference evidence="8" key="1">
    <citation type="journal article" date="2020" name="Stud. Mycol.">
        <title>101 Dothideomycetes genomes: a test case for predicting lifestyles and emergence of pathogens.</title>
        <authorList>
            <person name="Haridas S."/>
            <person name="Albert R."/>
            <person name="Binder M."/>
            <person name="Bloem J."/>
            <person name="Labutti K."/>
            <person name="Salamov A."/>
            <person name="Andreopoulos B."/>
            <person name="Baker S."/>
            <person name="Barry K."/>
            <person name="Bills G."/>
            <person name="Bluhm B."/>
            <person name="Cannon C."/>
            <person name="Castanera R."/>
            <person name="Culley D."/>
            <person name="Daum C."/>
            <person name="Ezra D."/>
            <person name="Gonzalez J."/>
            <person name="Henrissat B."/>
            <person name="Kuo A."/>
            <person name="Liang C."/>
            <person name="Lipzen A."/>
            <person name="Lutzoni F."/>
            <person name="Magnuson J."/>
            <person name="Mondo S."/>
            <person name="Nolan M."/>
            <person name="Ohm R."/>
            <person name="Pangilinan J."/>
            <person name="Park H.-J."/>
            <person name="Ramirez L."/>
            <person name="Alfaro M."/>
            <person name="Sun H."/>
            <person name="Tritt A."/>
            <person name="Yoshinaga Y."/>
            <person name="Zwiers L.-H."/>
            <person name="Turgeon B."/>
            <person name="Goodwin S."/>
            <person name="Spatafora J."/>
            <person name="Crous P."/>
            <person name="Grigoriev I."/>
        </authorList>
    </citation>
    <scope>NUCLEOTIDE SEQUENCE</scope>
    <source>
        <strain evidence="8">CBS 279.74</strain>
    </source>
</reference>
<feature type="compositionally biased region" description="Basic and acidic residues" evidence="5">
    <location>
        <begin position="196"/>
        <end position="207"/>
    </location>
</feature>
<dbReference type="AlphaFoldDB" id="A0A6G1KJN4"/>
<protein>
    <recommendedName>
        <fullName evidence="2">polynucleotide adenylyltransferase</fullName>
        <ecNumber evidence="2">2.7.7.19</ecNumber>
    </recommendedName>
</protein>
<dbReference type="PANTHER" id="PTHR23092">
    <property type="entry name" value="POLY(A) RNA POLYMERASE"/>
    <property type="match status" value="1"/>
</dbReference>
<dbReference type="Pfam" id="PF22600">
    <property type="entry name" value="MTPAP-like_central"/>
    <property type="match status" value="1"/>
</dbReference>
<dbReference type="InterPro" id="IPR002058">
    <property type="entry name" value="PAP_assoc"/>
</dbReference>
<feature type="compositionally biased region" description="Basic and acidic residues" evidence="5">
    <location>
        <begin position="9"/>
        <end position="18"/>
    </location>
</feature>
<feature type="domain" description="Poly(A) RNA polymerase mitochondrial-like central palm" evidence="7">
    <location>
        <begin position="352"/>
        <end position="491"/>
    </location>
</feature>
<feature type="compositionally biased region" description="Basic and acidic residues" evidence="5">
    <location>
        <begin position="88"/>
        <end position="99"/>
    </location>
</feature>
<dbReference type="InterPro" id="IPR045862">
    <property type="entry name" value="Trf4-like"/>
</dbReference>
<feature type="compositionally biased region" description="Low complexity" evidence="5">
    <location>
        <begin position="110"/>
        <end position="119"/>
    </location>
</feature>
<dbReference type="SUPFAM" id="SSF81631">
    <property type="entry name" value="PAP/OAS1 substrate-binding domain"/>
    <property type="match status" value="1"/>
</dbReference>
<dbReference type="Proteomes" id="UP000799428">
    <property type="component" value="Unassembled WGS sequence"/>
</dbReference>
<feature type="compositionally biased region" description="Low complexity" evidence="5">
    <location>
        <begin position="61"/>
        <end position="76"/>
    </location>
</feature>
<feature type="region of interest" description="Disordered" evidence="5">
    <location>
        <begin position="587"/>
        <end position="612"/>
    </location>
</feature>
<dbReference type="Gene3D" id="1.10.1410.10">
    <property type="match status" value="1"/>
</dbReference>
<evidence type="ECO:0000256" key="2">
    <source>
        <dbReference type="ARBA" id="ARBA00012388"/>
    </source>
</evidence>
<gene>
    <name evidence="8" type="ORF">K504DRAFT_373242</name>
</gene>
<dbReference type="InterPro" id="IPR043519">
    <property type="entry name" value="NT_sf"/>
</dbReference>
<dbReference type="InterPro" id="IPR054708">
    <property type="entry name" value="MTPAP-like_central"/>
</dbReference>
<dbReference type="GO" id="GO:0003729">
    <property type="term" value="F:mRNA binding"/>
    <property type="evidence" value="ECO:0007669"/>
    <property type="project" value="TreeGrafter"/>
</dbReference>
<evidence type="ECO:0000259" key="6">
    <source>
        <dbReference type="Pfam" id="PF03828"/>
    </source>
</evidence>
<accession>A0A6G1KJN4</accession>
<feature type="region of interest" description="Disordered" evidence="5">
    <location>
        <begin position="1"/>
        <end position="235"/>
    </location>
</feature>
<sequence>MVDSYRPPRRLDCPDRGGARPLSLQDRVTFTSGGGDSYRPNDAPSQHQSGGQNRGHGEFTFSAGGPAPSFPPARSAAHTRPGRKPRRIRGDSRQRDSERNPNPTTSQPAGRRNQNNFQRGGRRPTYRKKAPHERALLQARDDTGSETLGVTDGPNKFLNLDDLSEDASDMDLNTDKTSGEDGSAASDSGPNHKTARRESTTRADGDSVPKWSRNWSNPDPYTVLPPPDETTGKKRDVVKLIRKAKNQASEKTASNNAVAENYDFISFGDEDEEDDSDNDDGEIDDVEEPPLAWASVNVLPPRPQHPGPKHKRKRGELEGGIKQEWLADLDTNPTPWATSDYTHLRDDMTKWLHNEIMDFYDFVKPDTHERSVRHNLINRIEAGLGTRHFPRSVGHVLCFGSFPAGLYLPTADMDLVFVSDHFRNGGQPVFNLGPRQITNELWKAARKLENKGLAVDITVIGRAKVPIIKFVDRITGIKVDLSFENLTGLEAQETYKDWTTQHPDMLFMVALVKQFLAMRGLNDVHLGGLGGFSVICLVVSFLQLQPKPANLGEMFLNLLDYYGNKFNLARQRITMKPPRLVNKTQIGIDNRPEKPDGLSIQDPNRADNNISGGSHKVKQIFQAFSQAHKVLKQRLDALGAGMDGNSALEAILGGNYEEYTSHRAHILKVQ</sequence>
<dbReference type="GO" id="GO:0005730">
    <property type="term" value="C:nucleolus"/>
    <property type="evidence" value="ECO:0007669"/>
    <property type="project" value="TreeGrafter"/>
</dbReference>
<proteinExistence type="inferred from homology"/>
<dbReference type="PANTHER" id="PTHR23092:SF15">
    <property type="entry name" value="INACTIVE NON-CANONICAL POLY(A) RNA POLYMERASE PROTEIN TRF4-2-RELATED"/>
    <property type="match status" value="1"/>
</dbReference>
<evidence type="ECO:0000256" key="5">
    <source>
        <dbReference type="SAM" id="MobiDB-lite"/>
    </source>
</evidence>
<name>A0A6G1KJN4_9PLEO</name>
<evidence type="ECO:0000313" key="9">
    <source>
        <dbReference type="Proteomes" id="UP000799428"/>
    </source>
</evidence>
<dbReference type="EMBL" id="MU005766">
    <property type="protein sequence ID" value="KAF2712611.1"/>
    <property type="molecule type" value="Genomic_DNA"/>
</dbReference>
<evidence type="ECO:0000256" key="1">
    <source>
        <dbReference type="ARBA" id="ARBA00008593"/>
    </source>
</evidence>
<feature type="compositionally biased region" description="Low complexity" evidence="5">
    <location>
        <begin position="180"/>
        <end position="189"/>
    </location>
</feature>
<evidence type="ECO:0000313" key="8">
    <source>
        <dbReference type="EMBL" id="KAF2712611.1"/>
    </source>
</evidence>
<dbReference type="Pfam" id="PF03828">
    <property type="entry name" value="PAP_assoc"/>
    <property type="match status" value="1"/>
</dbReference>
<dbReference type="Gene3D" id="3.30.460.10">
    <property type="entry name" value="Beta Polymerase, domain 2"/>
    <property type="match status" value="1"/>
</dbReference>
<dbReference type="EC" id="2.7.7.19" evidence="2"/>
<dbReference type="GO" id="GO:1990817">
    <property type="term" value="F:poly(A) RNA polymerase activity"/>
    <property type="evidence" value="ECO:0007669"/>
    <property type="project" value="UniProtKB-EC"/>
</dbReference>
<comment type="similarity">
    <text evidence="1">Belongs to the DNA polymerase type-B-like family.</text>
</comment>
<feature type="compositionally biased region" description="Basic and acidic residues" evidence="5">
    <location>
        <begin position="132"/>
        <end position="143"/>
    </location>
</feature>
<organism evidence="8 9">
    <name type="scientific">Pleomassaria siparia CBS 279.74</name>
    <dbReference type="NCBI Taxonomy" id="1314801"/>
    <lineage>
        <taxon>Eukaryota</taxon>
        <taxon>Fungi</taxon>
        <taxon>Dikarya</taxon>
        <taxon>Ascomycota</taxon>
        <taxon>Pezizomycotina</taxon>
        <taxon>Dothideomycetes</taxon>
        <taxon>Pleosporomycetidae</taxon>
        <taxon>Pleosporales</taxon>
        <taxon>Pleomassariaceae</taxon>
        <taxon>Pleomassaria</taxon>
    </lineage>
</organism>
<dbReference type="SUPFAM" id="SSF81301">
    <property type="entry name" value="Nucleotidyltransferase"/>
    <property type="match status" value="1"/>
</dbReference>
<feature type="domain" description="PAP-associated" evidence="6">
    <location>
        <begin position="550"/>
        <end position="608"/>
    </location>
</feature>
<dbReference type="OrthoDB" id="273917at2759"/>
<feature type="compositionally biased region" description="Basic residues" evidence="5">
    <location>
        <begin position="120"/>
        <end position="131"/>
    </location>
</feature>
<keyword evidence="4" id="KW-0460">Magnesium</keyword>
<evidence type="ECO:0000256" key="4">
    <source>
        <dbReference type="ARBA" id="ARBA00022842"/>
    </source>
</evidence>
<evidence type="ECO:0000256" key="3">
    <source>
        <dbReference type="ARBA" id="ARBA00022723"/>
    </source>
</evidence>